<dbReference type="InterPro" id="IPR002125">
    <property type="entry name" value="CMP_dCMP_dom"/>
</dbReference>
<sequence length="527" mass="55828">MSPTFAGPEHAPALTHPGLELQSVVAATIPGQQTATLIAELGELGPLPAHKLGHVKRVRKQPATKPQRLDLLIWPLPSISGTSSDAGTDMAPELPGPIRDFIKRHSLETFIANVPRYPPPTRELWAEWTKLWPIIWRQPDFGPLALRPEAAVVDPAAIRGMQGWMCRAWQLALDASAAGRAFNAAIIVDFVRGAVIAEAVDDGQGHPLRHVVMRAVAAAAERDLSLWPPPAKPNSQSDPGAEQGMRKVPRSQAPPTSDVHTAAAALNASPSRSSPATTLPSMAQQTLPSDIAHAPLAQAMQLGIKPAQAGVVRQAGGPPQLHAGVELSAEAAHSDLQQHVPGAAQSPKAQQDMHMSQLTWQTSQQQPLKIATSGNSQDDCHRQPGSVDSMQLAIETIPFTRHMPGSGADEAAPTSREPACVLSQPHASEDEGPKVMKASAAAAGGDAAAVAADAKAGPKPYLCTGWDCYVVQEPCAMCAMALVHSRLGRVMYALPDSAHGALGGSFRLHSQRSLNHHYLVYRMAPAQ</sequence>
<dbReference type="PANTHER" id="PTHR11079:SF156">
    <property type="entry name" value="INACTIVE TRNA-SPECIFIC ADENOSINE DEAMINASE-LIKE PROTEIN 3-RELATED"/>
    <property type="match status" value="1"/>
</dbReference>
<dbReference type="PROSITE" id="PS51747">
    <property type="entry name" value="CYT_DCMP_DEAMINASES_2"/>
    <property type="match status" value="1"/>
</dbReference>
<dbReference type="GO" id="GO:0005737">
    <property type="term" value="C:cytoplasm"/>
    <property type="evidence" value="ECO:0007669"/>
    <property type="project" value="TreeGrafter"/>
</dbReference>
<comment type="caution">
    <text evidence="5">The sequence shown here is derived from an EMBL/GenBank/DDBJ whole genome shotgun (WGS) entry which is preliminary data.</text>
</comment>
<evidence type="ECO:0000256" key="2">
    <source>
        <dbReference type="ARBA" id="ARBA00038160"/>
    </source>
</evidence>
<name>A0AAW1RMD8_9CHLO</name>
<keyword evidence="1" id="KW-0819">tRNA processing</keyword>
<evidence type="ECO:0000256" key="1">
    <source>
        <dbReference type="ARBA" id="ARBA00022694"/>
    </source>
</evidence>
<protein>
    <recommendedName>
        <fullName evidence="4">CMP/dCMP-type deaminase domain-containing protein</fullName>
    </recommendedName>
</protein>
<feature type="compositionally biased region" description="Polar residues" evidence="3">
    <location>
        <begin position="268"/>
        <end position="282"/>
    </location>
</feature>
<evidence type="ECO:0000259" key="4">
    <source>
        <dbReference type="PROSITE" id="PS51747"/>
    </source>
</evidence>
<dbReference type="SUPFAM" id="SSF53927">
    <property type="entry name" value="Cytidine deaminase-like"/>
    <property type="match status" value="2"/>
</dbReference>
<proteinExistence type="inferred from homology"/>
<dbReference type="GO" id="GO:0005634">
    <property type="term" value="C:nucleus"/>
    <property type="evidence" value="ECO:0007669"/>
    <property type="project" value="TreeGrafter"/>
</dbReference>
<dbReference type="InterPro" id="IPR016193">
    <property type="entry name" value="Cytidine_deaminase-like"/>
</dbReference>
<gene>
    <name evidence="5" type="ORF">WJX74_008765</name>
</gene>
<organism evidence="5 6">
    <name type="scientific">Apatococcus lobatus</name>
    <dbReference type="NCBI Taxonomy" id="904363"/>
    <lineage>
        <taxon>Eukaryota</taxon>
        <taxon>Viridiplantae</taxon>
        <taxon>Chlorophyta</taxon>
        <taxon>core chlorophytes</taxon>
        <taxon>Trebouxiophyceae</taxon>
        <taxon>Chlorellales</taxon>
        <taxon>Chlorellaceae</taxon>
        <taxon>Apatococcus</taxon>
    </lineage>
</organism>
<dbReference type="AlphaFoldDB" id="A0AAW1RMD8"/>
<dbReference type="Gene3D" id="3.40.140.10">
    <property type="entry name" value="Cytidine Deaminase, domain 2"/>
    <property type="match status" value="1"/>
</dbReference>
<feature type="region of interest" description="Disordered" evidence="3">
    <location>
        <begin position="339"/>
        <end position="382"/>
    </location>
</feature>
<keyword evidence="6" id="KW-1185">Reference proteome</keyword>
<dbReference type="PANTHER" id="PTHR11079">
    <property type="entry name" value="CYTOSINE DEAMINASE FAMILY MEMBER"/>
    <property type="match status" value="1"/>
</dbReference>
<evidence type="ECO:0000256" key="3">
    <source>
        <dbReference type="SAM" id="MobiDB-lite"/>
    </source>
</evidence>
<reference evidence="5 6" key="1">
    <citation type="journal article" date="2024" name="Nat. Commun.">
        <title>Phylogenomics reveals the evolutionary origins of lichenization in chlorophyte algae.</title>
        <authorList>
            <person name="Puginier C."/>
            <person name="Libourel C."/>
            <person name="Otte J."/>
            <person name="Skaloud P."/>
            <person name="Haon M."/>
            <person name="Grisel S."/>
            <person name="Petersen M."/>
            <person name="Berrin J.G."/>
            <person name="Delaux P.M."/>
            <person name="Dal Grande F."/>
            <person name="Keller J."/>
        </authorList>
    </citation>
    <scope>NUCLEOTIDE SEQUENCE [LARGE SCALE GENOMIC DNA]</scope>
    <source>
        <strain evidence="5 6">SAG 2145</strain>
    </source>
</reference>
<evidence type="ECO:0000313" key="6">
    <source>
        <dbReference type="Proteomes" id="UP001438707"/>
    </source>
</evidence>
<dbReference type="Proteomes" id="UP001438707">
    <property type="component" value="Unassembled WGS sequence"/>
</dbReference>
<dbReference type="GO" id="GO:0052717">
    <property type="term" value="F:tRNA-specific adenosine-34 deaminase activity"/>
    <property type="evidence" value="ECO:0007669"/>
    <property type="project" value="UniProtKB-EC"/>
</dbReference>
<dbReference type="EMBL" id="JALJOS010000009">
    <property type="protein sequence ID" value="KAK9834730.1"/>
    <property type="molecule type" value="Genomic_DNA"/>
</dbReference>
<feature type="domain" description="CMP/dCMP-type deaminase" evidence="4">
    <location>
        <begin position="394"/>
        <end position="521"/>
    </location>
</feature>
<feature type="region of interest" description="Disordered" evidence="3">
    <location>
        <begin position="224"/>
        <end position="282"/>
    </location>
</feature>
<comment type="similarity">
    <text evidence="2">Belongs to the cytidine and deoxycytidylate deaminase family. ADAT3 subfamily.</text>
</comment>
<evidence type="ECO:0000313" key="5">
    <source>
        <dbReference type="EMBL" id="KAK9834730.1"/>
    </source>
</evidence>
<feature type="region of interest" description="Disordered" evidence="3">
    <location>
        <begin position="401"/>
        <end position="432"/>
    </location>
</feature>
<dbReference type="GO" id="GO:0002100">
    <property type="term" value="P:tRNA wobble adenosine to inosine editing"/>
    <property type="evidence" value="ECO:0007669"/>
    <property type="project" value="InterPro"/>
</dbReference>
<dbReference type="GO" id="GO:0046872">
    <property type="term" value="F:metal ion binding"/>
    <property type="evidence" value="ECO:0007669"/>
    <property type="project" value="UniProtKB-KW"/>
</dbReference>
<feature type="compositionally biased region" description="Polar residues" evidence="3">
    <location>
        <begin position="347"/>
        <end position="377"/>
    </location>
</feature>
<accession>A0AAW1RMD8</accession>